<feature type="compositionally biased region" description="Polar residues" evidence="2">
    <location>
        <begin position="24"/>
        <end position="65"/>
    </location>
</feature>
<dbReference type="Gene3D" id="1.10.287.70">
    <property type="match status" value="1"/>
</dbReference>
<feature type="transmembrane region" description="Helical" evidence="3">
    <location>
        <begin position="321"/>
        <end position="340"/>
    </location>
</feature>
<feature type="region of interest" description="Disordered" evidence="2">
    <location>
        <begin position="23"/>
        <end position="65"/>
    </location>
</feature>
<evidence type="ECO:0000313" key="6">
    <source>
        <dbReference type="Proteomes" id="UP000257039"/>
    </source>
</evidence>
<dbReference type="EMBL" id="NDXW01000001">
    <property type="protein sequence ID" value="RDH45229.1"/>
    <property type="molecule type" value="Genomic_DNA"/>
</dbReference>
<dbReference type="Proteomes" id="UP000257039">
    <property type="component" value="Unassembled WGS sequence"/>
</dbReference>
<feature type="transmembrane region" description="Helical" evidence="3">
    <location>
        <begin position="352"/>
        <end position="372"/>
    </location>
</feature>
<reference evidence="5 6" key="1">
    <citation type="submission" date="2017-04" db="EMBL/GenBank/DDBJ databases">
        <title>Draft genome sequence of Zooshikella ganghwensis VG4 isolated from Red Sea sediments.</title>
        <authorList>
            <person name="Rehman Z."/>
            <person name="Alam I."/>
            <person name="Kamau A."/>
            <person name="Bajic V."/>
            <person name="Leiknes T."/>
        </authorList>
    </citation>
    <scope>NUCLEOTIDE SEQUENCE [LARGE SCALE GENOMIC DNA]</scope>
    <source>
        <strain evidence="5 6">VG4</strain>
    </source>
</reference>
<dbReference type="Pfam" id="PF07885">
    <property type="entry name" value="Ion_trans_2"/>
    <property type="match status" value="1"/>
</dbReference>
<dbReference type="SUPFAM" id="SSF81324">
    <property type="entry name" value="Voltage-gated potassium channels"/>
    <property type="match status" value="1"/>
</dbReference>
<evidence type="ECO:0000313" key="5">
    <source>
        <dbReference type="EMBL" id="RDH45229.1"/>
    </source>
</evidence>
<dbReference type="Gene3D" id="2.160.20.80">
    <property type="entry name" value="E3 ubiquitin-protein ligase SopA"/>
    <property type="match status" value="1"/>
</dbReference>
<evidence type="ECO:0000256" key="1">
    <source>
        <dbReference type="SAM" id="Coils"/>
    </source>
</evidence>
<keyword evidence="3" id="KW-1133">Transmembrane helix</keyword>
<keyword evidence="1" id="KW-0175">Coiled coil</keyword>
<dbReference type="InterPro" id="IPR013099">
    <property type="entry name" value="K_chnl_dom"/>
</dbReference>
<dbReference type="InterPro" id="IPR051082">
    <property type="entry name" value="Pentapeptide-BTB/POZ_domain"/>
</dbReference>
<keyword evidence="6" id="KW-1185">Reference proteome</keyword>
<name>A0A4P9VR14_9GAMM</name>
<organism evidence="5 6">
    <name type="scientific">Zooshikella ganghwensis</name>
    <dbReference type="NCBI Taxonomy" id="202772"/>
    <lineage>
        <taxon>Bacteria</taxon>
        <taxon>Pseudomonadati</taxon>
        <taxon>Pseudomonadota</taxon>
        <taxon>Gammaproteobacteria</taxon>
        <taxon>Oceanospirillales</taxon>
        <taxon>Zooshikellaceae</taxon>
        <taxon>Zooshikella</taxon>
    </lineage>
</organism>
<comment type="caution">
    <text evidence="5">The sequence shown here is derived from an EMBL/GenBank/DDBJ whole genome shotgun (WGS) entry which is preliminary data.</text>
</comment>
<gene>
    <name evidence="5" type="ORF">B9G39_18255</name>
</gene>
<evidence type="ECO:0000256" key="3">
    <source>
        <dbReference type="SAM" id="Phobius"/>
    </source>
</evidence>
<keyword evidence="3" id="KW-0472">Membrane</keyword>
<feature type="transmembrane region" description="Helical" evidence="3">
    <location>
        <begin position="282"/>
        <end position="300"/>
    </location>
</feature>
<evidence type="ECO:0000259" key="4">
    <source>
        <dbReference type="Pfam" id="PF07885"/>
    </source>
</evidence>
<dbReference type="PANTHER" id="PTHR14136">
    <property type="entry name" value="BTB_POZ DOMAIN-CONTAINING PROTEIN KCTD9"/>
    <property type="match status" value="1"/>
</dbReference>
<feature type="coiled-coil region" evidence="1">
    <location>
        <begin position="204"/>
        <end position="231"/>
    </location>
</feature>
<dbReference type="Pfam" id="PF00805">
    <property type="entry name" value="Pentapeptide"/>
    <property type="match status" value="1"/>
</dbReference>
<accession>A0A4P9VR14</accession>
<feature type="domain" description="Potassium channel" evidence="4">
    <location>
        <begin position="292"/>
        <end position="375"/>
    </location>
</feature>
<dbReference type="AlphaFoldDB" id="A0A4P9VR14"/>
<protein>
    <recommendedName>
        <fullName evidence="4">Potassium channel domain-containing protein</fullName>
    </recommendedName>
</protein>
<dbReference type="PANTHER" id="PTHR14136:SF17">
    <property type="entry name" value="BTB_POZ DOMAIN-CONTAINING PROTEIN KCTD9"/>
    <property type="match status" value="1"/>
</dbReference>
<keyword evidence="3" id="KW-0812">Transmembrane</keyword>
<dbReference type="SUPFAM" id="SSF141571">
    <property type="entry name" value="Pentapeptide repeat-like"/>
    <property type="match status" value="1"/>
</dbReference>
<proteinExistence type="predicted"/>
<sequence>MVTGEHTCDLVLRKFGCSPMPQHTPLSSSVNNDDSTKNNFASADSEGSTETKPVIDSCSTRSNDTESSQVDTLIFDLVYWRDPKVNKTDDQVKQRLETYAKSLQSMAGFQLRSANLCDVDLVNRGSKVGYDLSYADFYRANLTDAHMFKINLKGASLMKAKLCRANLHCANLEDCNLLGADLTQAKLENINWGKYILQEKKAIQAKLQHNYREMKQLYEEAEEVYRSIRKNCEAQGLFETSGYFFHREMIMRRYQMPFWSSLRFFSKLVDLFCGYGQRPLRVVFFSFSVIAMCAIAYFLIGVSDSGQLVKFNWEHSFLENLYGLTDCLYFSVVTFTTLGYGDFTPVGLTRLVAAVEAFTGSFTMALFVVVFVNKILR</sequence>
<evidence type="ECO:0000256" key="2">
    <source>
        <dbReference type="SAM" id="MobiDB-lite"/>
    </source>
</evidence>
<dbReference type="InterPro" id="IPR001646">
    <property type="entry name" value="5peptide_repeat"/>
</dbReference>